<comment type="subunit">
    <text evidence="10">Heterodimer of HisH and HisF.</text>
</comment>
<keyword evidence="13" id="KW-0808">Transferase</keyword>
<proteinExistence type="inferred from homology"/>
<dbReference type="PIRSF" id="PIRSF000495">
    <property type="entry name" value="Amidotransf_hisH"/>
    <property type="match status" value="1"/>
</dbReference>
<evidence type="ECO:0000256" key="7">
    <source>
        <dbReference type="ARBA" id="ARBA00023239"/>
    </source>
</evidence>
<comment type="caution">
    <text evidence="13">The sequence shown here is derived from an EMBL/GenBank/DDBJ whole genome shotgun (WGS) entry which is preliminary data.</text>
</comment>
<organism evidence="13 14">
    <name type="scientific">Methylophilales bacterium HTCC2181</name>
    <dbReference type="NCBI Taxonomy" id="383631"/>
    <lineage>
        <taxon>Bacteria</taxon>
        <taxon>Pseudomonadati</taxon>
        <taxon>Pseudomonadota</taxon>
        <taxon>Betaproteobacteria</taxon>
        <taxon>Nitrosomonadales</taxon>
        <taxon>OM43 clade</taxon>
    </lineage>
</organism>
<evidence type="ECO:0000313" key="13">
    <source>
        <dbReference type="EMBL" id="EAV46433.1"/>
    </source>
</evidence>
<comment type="subcellular location">
    <subcellularLocation>
        <location evidence="10">Cytoplasm</location>
    </subcellularLocation>
</comment>
<dbReference type="Proteomes" id="UP000054262">
    <property type="component" value="Unassembled WGS sequence"/>
</dbReference>
<dbReference type="HAMAP" id="MF_00278">
    <property type="entry name" value="HisH"/>
    <property type="match status" value="1"/>
</dbReference>
<evidence type="ECO:0000256" key="10">
    <source>
        <dbReference type="HAMAP-Rule" id="MF_00278"/>
    </source>
</evidence>
<reference evidence="13 14" key="1">
    <citation type="submission" date="2006-11" db="EMBL/GenBank/DDBJ databases">
        <authorList>
            <person name="Giovannoni S."/>
            <person name="Vergin K."/>
            <person name="Ferriera S."/>
            <person name="Johnson J."/>
            <person name="Kravitz S."/>
            <person name="Beeson K."/>
            <person name="Sutton G."/>
            <person name="Rogers Y.-H."/>
            <person name="Friedman R."/>
            <person name="Frazier M."/>
            <person name="Venter J.C."/>
        </authorList>
    </citation>
    <scope>NUCLEOTIDE SEQUENCE [LARGE SCALE GENOMIC DNA]</scope>
    <source>
        <strain evidence="13 14">HTCC2181</strain>
    </source>
</reference>
<dbReference type="Pfam" id="PF00117">
    <property type="entry name" value="GATase"/>
    <property type="match status" value="1"/>
</dbReference>
<dbReference type="PROSITE" id="PS51273">
    <property type="entry name" value="GATASE_TYPE_1"/>
    <property type="match status" value="1"/>
</dbReference>
<dbReference type="UniPathway" id="UPA00031">
    <property type="reaction ID" value="UER00010"/>
</dbReference>
<evidence type="ECO:0000256" key="1">
    <source>
        <dbReference type="ARBA" id="ARBA00005091"/>
    </source>
</evidence>
<comment type="function">
    <text evidence="10">IGPS catalyzes the conversion of PRFAR and glutamine to IGP, AICAR and glutamate. The HisH subunit catalyzes the hydrolysis of glutamine to glutamate and ammonia as part of the synthesis of IGP and AICAR. The resulting ammonia molecule is channeled to the active site of HisF.</text>
</comment>
<dbReference type="AlphaFoldDB" id="A0P4H3"/>
<evidence type="ECO:0000256" key="4">
    <source>
        <dbReference type="ARBA" id="ARBA00022801"/>
    </source>
</evidence>
<dbReference type="EC" id="4.3.2.10" evidence="10"/>
<dbReference type="CDD" id="cd01748">
    <property type="entry name" value="GATase1_IGP_Synthase"/>
    <property type="match status" value="1"/>
</dbReference>
<comment type="catalytic activity">
    <reaction evidence="9 10">
        <text>L-glutamine + H2O = L-glutamate + NH4(+)</text>
        <dbReference type="Rhea" id="RHEA:15889"/>
        <dbReference type="ChEBI" id="CHEBI:15377"/>
        <dbReference type="ChEBI" id="CHEBI:28938"/>
        <dbReference type="ChEBI" id="CHEBI:29985"/>
        <dbReference type="ChEBI" id="CHEBI:58359"/>
        <dbReference type="EC" id="3.5.1.2"/>
    </reaction>
</comment>
<dbReference type="GO" id="GO:0005737">
    <property type="term" value="C:cytoplasm"/>
    <property type="evidence" value="ECO:0007669"/>
    <property type="project" value="UniProtKB-SubCell"/>
</dbReference>
<dbReference type="InterPro" id="IPR010139">
    <property type="entry name" value="Imidazole-glycPsynth_HisH"/>
</dbReference>
<evidence type="ECO:0000256" key="11">
    <source>
        <dbReference type="PIRSR" id="PIRSR000495-1"/>
    </source>
</evidence>
<dbReference type="NCBIfam" id="TIGR01855">
    <property type="entry name" value="IMP_synth_hisH"/>
    <property type="match status" value="1"/>
</dbReference>
<keyword evidence="2 10" id="KW-0963">Cytoplasm</keyword>
<dbReference type="InterPro" id="IPR029062">
    <property type="entry name" value="Class_I_gatase-like"/>
</dbReference>
<feature type="active site" description="Nucleophile" evidence="10 11">
    <location>
        <position position="80"/>
    </location>
</feature>
<evidence type="ECO:0000256" key="2">
    <source>
        <dbReference type="ARBA" id="ARBA00022490"/>
    </source>
</evidence>
<dbReference type="InterPro" id="IPR017926">
    <property type="entry name" value="GATASE"/>
</dbReference>
<keyword evidence="14" id="KW-1185">Reference proteome</keyword>
<dbReference type="Gene3D" id="3.40.50.880">
    <property type="match status" value="1"/>
</dbReference>
<evidence type="ECO:0000256" key="5">
    <source>
        <dbReference type="ARBA" id="ARBA00022962"/>
    </source>
</evidence>
<dbReference type="GO" id="GO:0000107">
    <property type="term" value="F:imidazoleglycerol-phosphate synthase activity"/>
    <property type="evidence" value="ECO:0007669"/>
    <property type="project" value="UniProtKB-UniRule"/>
</dbReference>
<dbReference type="PANTHER" id="PTHR42701">
    <property type="entry name" value="IMIDAZOLE GLYCEROL PHOSPHATE SYNTHASE SUBUNIT HISH"/>
    <property type="match status" value="1"/>
</dbReference>
<evidence type="ECO:0000256" key="6">
    <source>
        <dbReference type="ARBA" id="ARBA00023102"/>
    </source>
</evidence>
<dbReference type="EC" id="3.5.1.2" evidence="10"/>
<dbReference type="PANTHER" id="PTHR42701:SF2">
    <property type="entry name" value="IMIDAZOLE GLYCEROL PHOSPHATE SYNTHASE SUBUNIT HISH 1"/>
    <property type="match status" value="1"/>
</dbReference>
<feature type="active site" evidence="10 11">
    <location>
        <position position="185"/>
    </location>
</feature>
<keyword evidence="4 10" id="KW-0378">Hydrolase</keyword>
<gene>
    <name evidence="10" type="primary">hisH</name>
    <name evidence="13" type="ORF">MB2181_00130</name>
</gene>
<keyword evidence="13" id="KW-0328">Glycosyltransferase</keyword>
<dbReference type="GO" id="GO:0000105">
    <property type="term" value="P:L-histidine biosynthetic process"/>
    <property type="evidence" value="ECO:0007669"/>
    <property type="project" value="UniProtKB-UniRule"/>
</dbReference>
<keyword evidence="3 10" id="KW-0028">Amino-acid biosynthesis</keyword>
<comment type="pathway">
    <text evidence="1 10">Amino-acid biosynthesis; L-histidine biosynthesis; L-histidine from 5-phospho-alpha-D-ribose 1-diphosphate: step 5/9.</text>
</comment>
<evidence type="ECO:0000256" key="8">
    <source>
        <dbReference type="ARBA" id="ARBA00047838"/>
    </source>
</evidence>
<evidence type="ECO:0000256" key="9">
    <source>
        <dbReference type="ARBA" id="ARBA00049534"/>
    </source>
</evidence>
<name>A0P4H3_9PROT</name>
<evidence type="ECO:0000256" key="3">
    <source>
        <dbReference type="ARBA" id="ARBA00022605"/>
    </source>
</evidence>
<sequence>MIAIIDYGVGNLRSVHNAVKFISPHTKSFITSDPEQILKADRIIFPGQGAMPDCVRELEKRGLSDALKEAAKIKPFLGICLGLQMLFEKSEEGNQKGFGLLPGKIKRFKLSDKERIKIPHMGWNNVMQSKPHPLWNKIETGSQFYFVHSYYAEVSDKDLVVGYSEHGEDFACAIAKDNIFATQFHPEKSAQLGLQLLKNFILWDI</sequence>
<keyword evidence="5 10" id="KW-0315">Glutamine amidotransferase</keyword>
<evidence type="ECO:0000313" key="14">
    <source>
        <dbReference type="Proteomes" id="UP000054262"/>
    </source>
</evidence>
<dbReference type="GO" id="GO:0016829">
    <property type="term" value="F:lyase activity"/>
    <property type="evidence" value="ECO:0007669"/>
    <property type="project" value="UniProtKB-KW"/>
</dbReference>
<dbReference type="SUPFAM" id="SSF52317">
    <property type="entry name" value="Class I glutamine amidotransferase-like"/>
    <property type="match status" value="1"/>
</dbReference>
<feature type="domain" description="Glutamine amidotransferase" evidence="12">
    <location>
        <begin position="4"/>
        <end position="201"/>
    </location>
</feature>
<protein>
    <recommendedName>
        <fullName evidence="10">Imidazole glycerol phosphate synthase subunit HisH</fullName>
        <ecNumber evidence="10">4.3.2.10</ecNumber>
    </recommendedName>
    <alternativeName>
        <fullName evidence="10">IGP synthase glutaminase subunit</fullName>
        <ecNumber evidence="10">3.5.1.2</ecNumber>
    </alternativeName>
    <alternativeName>
        <fullName evidence="10">IGP synthase subunit HisH</fullName>
    </alternativeName>
    <alternativeName>
        <fullName evidence="10">ImGP synthase subunit HisH</fullName>
        <shortName evidence="10">IGPS subunit HisH</shortName>
    </alternativeName>
</protein>
<evidence type="ECO:0000259" key="12">
    <source>
        <dbReference type="Pfam" id="PF00117"/>
    </source>
</evidence>
<keyword evidence="7 10" id="KW-0456">Lyase</keyword>
<dbReference type="OrthoDB" id="9807137at2"/>
<accession>A0P4H3</accession>
<dbReference type="GO" id="GO:0004359">
    <property type="term" value="F:glutaminase activity"/>
    <property type="evidence" value="ECO:0007669"/>
    <property type="project" value="UniProtKB-EC"/>
</dbReference>
<feature type="active site" evidence="10 11">
    <location>
        <position position="187"/>
    </location>
</feature>
<comment type="catalytic activity">
    <reaction evidence="8 10">
        <text>5-[(5-phospho-1-deoxy-D-ribulos-1-ylimino)methylamino]-1-(5-phospho-beta-D-ribosyl)imidazole-4-carboxamide + L-glutamine = D-erythro-1-(imidazol-4-yl)glycerol 3-phosphate + 5-amino-1-(5-phospho-beta-D-ribosyl)imidazole-4-carboxamide + L-glutamate + H(+)</text>
        <dbReference type="Rhea" id="RHEA:24793"/>
        <dbReference type="ChEBI" id="CHEBI:15378"/>
        <dbReference type="ChEBI" id="CHEBI:29985"/>
        <dbReference type="ChEBI" id="CHEBI:58278"/>
        <dbReference type="ChEBI" id="CHEBI:58359"/>
        <dbReference type="ChEBI" id="CHEBI:58475"/>
        <dbReference type="ChEBI" id="CHEBI:58525"/>
        <dbReference type="EC" id="4.3.2.10"/>
    </reaction>
</comment>
<dbReference type="EMBL" id="AAUX01000001">
    <property type="protein sequence ID" value="EAV46433.1"/>
    <property type="molecule type" value="Genomic_DNA"/>
</dbReference>
<keyword evidence="6 10" id="KW-0368">Histidine biosynthesis</keyword>